<keyword evidence="4" id="KW-0496">Mitochondrion</keyword>
<protein>
    <recommendedName>
        <fullName evidence="8">Cytochrome c oxidase assembly protein</fullName>
    </recommendedName>
</protein>
<gene>
    <name evidence="6" type="ORF">CERSUDRAFT_112780</name>
</gene>
<evidence type="ECO:0000256" key="1">
    <source>
        <dbReference type="ARBA" id="ARBA00004173"/>
    </source>
</evidence>
<evidence type="ECO:0000313" key="7">
    <source>
        <dbReference type="Proteomes" id="UP000016930"/>
    </source>
</evidence>
<comment type="subcellular location">
    <subcellularLocation>
        <location evidence="1">Mitochondrion</location>
    </subcellularLocation>
</comment>
<dbReference type="AlphaFoldDB" id="M2R3I5"/>
<dbReference type="PANTHER" id="PTHR28163">
    <property type="entry name" value="PROTEIN PET117 HOMOLOG, MITOCHONDRIAL"/>
    <property type="match status" value="1"/>
</dbReference>
<dbReference type="STRING" id="914234.M2R3I5"/>
<dbReference type="GO" id="GO:0033617">
    <property type="term" value="P:mitochondrial respiratory chain complex IV assembly"/>
    <property type="evidence" value="ECO:0007669"/>
    <property type="project" value="TreeGrafter"/>
</dbReference>
<organism evidence="6 7">
    <name type="scientific">Ceriporiopsis subvermispora (strain B)</name>
    <name type="common">White-rot fungus</name>
    <name type="synonym">Gelatoporia subvermispora</name>
    <dbReference type="NCBI Taxonomy" id="914234"/>
    <lineage>
        <taxon>Eukaryota</taxon>
        <taxon>Fungi</taxon>
        <taxon>Dikarya</taxon>
        <taxon>Basidiomycota</taxon>
        <taxon>Agaricomycotina</taxon>
        <taxon>Agaricomycetes</taxon>
        <taxon>Polyporales</taxon>
        <taxon>Gelatoporiaceae</taxon>
        <taxon>Gelatoporia</taxon>
    </lineage>
</organism>
<accession>M2R3I5</accession>
<name>M2R3I5_CERS8</name>
<keyword evidence="7" id="KW-1185">Reference proteome</keyword>
<evidence type="ECO:0000313" key="6">
    <source>
        <dbReference type="EMBL" id="EMD39085.1"/>
    </source>
</evidence>
<feature type="region of interest" description="Disordered" evidence="5">
    <location>
        <begin position="37"/>
        <end position="88"/>
    </location>
</feature>
<reference evidence="6 7" key="1">
    <citation type="journal article" date="2012" name="Proc. Natl. Acad. Sci. U.S.A.">
        <title>Comparative genomics of Ceriporiopsis subvermispora and Phanerochaete chrysosporium provide insight into selective ligninolysis.</title>
        <authorList>
            <person name="Fernandez-Fueyo E."/>
            <person name="Ruiz-Duenas F.J."/>
            <person name="Ferreira P."/>
            <person name="Floudas D."/>
            <person name="Hibbett D.S."/>
            <person name="Canessa P."/>
            <person name="Larrondo L.F."/>
            <person name="James T.Y."/>
            <person name="Seelenfreund D."/>
            <person name="Lobos S."/>
            <person name="Polanco R."/>
            <person name="Tello M."/>
            <person name="Honda Y."/>
            <person name="Watanabe T."/>
            <person name="Watanabe T."/>
            <person name="Ryu J.S."/>
            <person name="Kubicek C.P."/>
            <person name="Schmoll M."/>
            <person name="Gaskell J."/>
            <person name="Hammel K.E."/>
            <person name="St John F.J."/>
            <person name="Vanden Wymelenberg A."/>
            <person name="Sabat G."/>
            <person name="Splinter BonDurant S."/>
            <person name="Syed K."/>
            <person name="Yadav J.S."/>
            <person name="Doddapaneni H."/>
            <person name="Subramanian V."/>
            <person name="Lavin J.L."/>
            <person name="Oguiza J.A."/>
            <person name="Perez G."/>
            <person name="Pisabarro A.G."/>
            <person name="Ramirez L."/>
            <person name="Santoyo F."/>
            <person name="Master E."/>
            <person name="Coutinho P.M."/>
            <person name="Henrissat B."/>
            <person name="Lombard V."/>
            <person name="Magnuson J.K."/>
            <person name="Kuees U."/>
            <person name="Hori C."/>
            <person name="Igarashi K."/>
            <person name="Samejima M."/>
            <person name="Held B.W."/>
            <person name="Barry K.W."/>
            <person name="LaButti K.M."/>
            <person name="Lapidus A."/>
            <person name="Lindquist E.A."/>
            <person name="Lucas S.M."/>
            <person name="Riley R."/>
            <person name="Salamov A.A."/>
            <person name="Hoffmeister D."/>
            <person name="Schwenk D."/>
            <person name="Hadar Y."/>
            <person name="Yarden O."/>
            <person name="de Vries R.P."/>
            <person name="Wiebenga A."/>
            <person name="Stenlid J."/>
            <person name="Eastwood D."/>
            <person name="Grigoriev I.V."/>
            <person name="Berka R.M."/>
            <person name="Blanchette R.A."/>
            <person name="Kersten P."/>
            <person name="Martinez A.T."/>
            <person name="Vicuna R."/>
            <person name="Cullen D."/>
        </authorList>
    </citation>
    <scope>NUCLEOTIDE SEQUENCE [LARGE SCALE GENOMIC DNA]</scope>
    <source>
        <strain evidence="6 7">B</strain>
    </source>
</reference>
<proteinExistence type="inferred from homology"/>
<dbReference type="InterPro" id="IPR031568">
    <property type="entry name" value="Pet117"/>
</dbReference>
<dbReference type="EMBL" id="KB445794">
    <property type="protein sequence ID" value="EMD39085.1"/>
    <property type="molecule type" value="Genomic_DNA"/>
</dbReference>
<feature type="compositionally biased region" description="Basic and acidic residues" evidence="5">
    <location>
        <begin position="37"/>
        <end position="66"/>
    </location>
</feature>
<evidence type="ECO:0000256" key="4">
    <source>
        <dbReference type="ARBA" id="ARBA00023128"/>
    </source>
</evidence>
<comment type="similarity">
    <text evidence="2">Belongs to the PET117 family.</text>
</comment>
<dbReference type="Proteomes" id="UP000016930">
    <property type="component" value="Unassembled WGS sequence"/>
</dbReference>
<dbReference type="GO" id="GO:0005739">
    <property type="term" value="C:mitochondrion"/>
    <property type="evidence" value="ECO:0007669"/>
    <property type="project" value="UniProtKB-SubCell"/>
</dbReference>
<sequence>MSRVAKITFASSIILSAGIVWGVHYMQQQERETMYQGVLRDDERRREKMRQREEDLRESQRKRALYERFQPVSGSVPPQQVTDSETEG</sequence>
<dbReference type="Pfam" id="PF15786">
    <property type="entry name" value="PET117"/>
    <property type="match status" value="1"/>
</dbReference>
<dbReference type="PANTHER" id="PTHR28163:SF1">
    <property type="entry name" value="PROTEIN PET117 HOMOLOG, MITOCHONDRIAL"/>
    <property type="match status" value="1"/>
</dbReference>
<evidence type="ECO:0000256" key="5">
    <source>
        <dbReference type="SAM" id="MobiDB-lite"/>
    </source>
</evidence>
<evidence type="ECO:0000256" key="3">
    <source>
        <dbReference type="ARBA" id="ARBA00022946"/>
    </source>
</evidence>
<keyword evidence="3" id="KW-0809">Transit peptide</keyword>
<dbReference type="HOGENOM" id="CLU_161486_3_0_1"/>
<feature type="compositionally biased region" description="Polar residues" evidence="5">
    <location>
        <begin position="72"/>
        <end position="88"/>
    </location>
</feature>
<evidence type="ECO:0008006" key="8">
    <source>
        <dbReference type="Google" id="ProtNLM"/>
    </source>
</evidence>
<evidence type="ECO:0000256" key="2">
    <source>
        <dbReference type="ARBA" id="ARBA00008197"/>
    </source>
</evidence>
<dbReference type="OrthoDB" id="76305at2759"/>